<dbReference type="RefSeq" id="WP_141346608.1">
    <property type="nucleotide sequence ID" value="NZ_BJLF01000016.1"/>
</dbReference>
<name>A0A4Y3HYR2_9VIBR</name>
<feature type="compositionally biased region" description="Basic and acidic residues" evidence="2">
    <location>
        <begin position="59"/>
        <end position="80"/>
    </location>
</feature>
<dbReference type="EMBL" id="BJLF01000016">
    <property type="protein sequence ID" value="GEA52158.1"/>
    <property type="molecule type" value="Genomic_DNA"/>
</dbReference>
<proteinExistence type="predicted"/>
<dbReference type="OrthoDB" id="6454978at2"/>
<evidence type="ECO:0000313" key="4">
    <source>
        <dbReference type="Proteomes" id="UP000318717"/>
    </source>
</evidence>
<feature type="region of interest" description="Disordered" evidence="2">
    <location>
        <begin position="59"/>
        <end position="82"/>
    </location>
</feature>
<dbReference type="Proteomes" id="UP000318717">
    <property type="component" value="Unassembled WGS sequence"/>
</dbReference>
<dbReference type="AlphaFoldDB" id="A0A4Y3HYR2"/>
<dbReference type="InterPro" id="IPR021230">
    <property type="entry name" value="DUF2810"/>
</dbReference>
<evidence type="ECO:0000256" key="1">
    <source>
        <dbReference type="SAM" id="Coils"/>
    </source>
</evidence>
<organism evidence="3 4">
    <name type="scientific">Vibrio inusitatus NBRC 102082</name>
    <dbReference type="NCBI Taxonomy" id="1219070"/>
    <lineage>
        <taxon>Bacteria</taxon>
        <taxon>Pseudomonadati</taxon>
        <taxon>Pseudomonadota</taxon>
        <taxon>Gammaproteobacteria</taxon>
        <taxon>Vibrionales</taxon>
        <taxon>Vibrionaceae</taxon>
        <taxon>Vibrio</taxon>
    </lineage>
</organism>
<dbReference type="Pfam" id="PF10928">
    <property type="entry name" value="DUF2810"/>
    <property type="match status" value="1"/>
</dbReference>
<dbReference type="NCBIfam" id="NF008244">
    <property type="entry name" value="PRK11020.1"/>
    <property type="match status" value="1"/>
</dbReference>
<dbReference type="Gene3D" id="3.30.1370.150">
    <property type="entry name" value="Uncharacterised protein PF10928, DUF2810"/>
    <property type="match status" value="1"/>
</dbReference>
<sequence>MSAKKEIQNLNNRIDKCKHKLEAATSRRDQTMIHQFGQEINKLEKQVAQLKHKESYDLNKERKELSDKPFSRPITKKEQADMGQLKRRVKGIVVVHPLTKLGKALRIDEVTGFAEKEF</sequence>
<evidence type="ECO:0000256" key="2">
    <source>
        <dbReference type="SAM" id="MobiDB-lite"/>
    </source>
</evidence>
<feature type="coiled-coil region" evidence="1">
    <location>
        <begin position="7"/>
        <end position="53"/>
    </location>
</feature>
<keyword evidence="4" id="KW-1185">Reference proteome</keyword>
<evidence type="ECO:0008006" key="5">
    <source>
        <dbReference type="Google" id="ProtNLM"/>
    </source>
</evidence>
<comment type="caution">
    <text evidence="3">The sequence shown here is derived from an EMBL/GenBank/DDBJ whole genome shotgun (WGS) entry which is preliminary data.</text>
</comment>
<protein>
    <recommendedName>
        <fullName evidence="5">YibL family ribosome-associated protein</fullName>
    </recommendedName>
</protein>
<gene>
    <name evidence="3" type="ORF">VIN01S_29620</name>
</gene>
<keyword evidence="1" id="KW-0175">Coiled coil</keyword>
<reference evidence="3 4" key="1">
    <citation type="submission" date="2019-06" db="EMBL/GenBank/DDBJ databases">
        <title>Whole genome shotgun sequence of Vibrio inusitatus NBRC 102082.</title>
        <authorList>
            <person name="Hosoyama A."/>
            <person name="Uohara A."/>
            <person name="Ohji S."/>
            <person name="Ichikawa N."/>
        </authorList>
    </citation>
    <scope>NUCLEOTIDE SEQUENCE [LARGE SCALE GENOMIC DNA]</scope>
    <source>
        <strain evidence="3 4">NBRC 102082</strain>
    </source>
</reference>
<accession>A0A4Y3HYR2</accession>
<evidence type="ECO:0000313" key="3">
    <source>
        <dbReference type="EMBL" id="GEA52158.1"/>
    </source>
</evidence>